<dbReference type="InterPro" id="IPR001579">
    <property type="entry name" value="Glyco_hydro_18_chit_AS"/>
</dbReference>
<organism evidence="18 19">
    <name type="scientific">Apiospora arundinis</name>
    <dbReference type="NCBI Taxonomy" id="335852"/>
    <lineage>
        <taxon>Eukaryota</taxon>
        <taxon>Fungi</taxon>
        <taxon>Dikarya</taxon>
        <taxon>Ascomycota</taxon>
        <taxon>Pezizomycotina</taxon>
        <taxon>Sordariomycetes</taxon>
        <taxon>Xylariomycetidae</taxon>
        <taxon>Amphisphaeriales</taxon>
        <taxon>Apiosporaceae</taxon>
        <taxon>Apiospora</taxon>
    </lineage>
</organism>
<evidence type="ECO:0000256" key="11">
    <source>
        <dbReference type="ARBA" id="ARBA00023326"/>
    </source>
</evidence>
<sequence length="419" mass="44360">MTIRATLVLPVVLLLSLAATVSAGFNASSQTNIAVYWGQNSYGQAGSQQRLSAYCANSMFNIIPLAFMNGIKTSLTNFANAGDNCTVYAGTQLLNCPQIEEDIKTCQSNGKTIILSLGGATYTEGGFSSASEAQAAATNVWNLFGPNTATANRPFRSAVVDGFDFDFESVVSNGQPFAAQLRSLMDAATGAGDKRYYLSAAPQCPYPDLAQNDILVNVPLDFVMVQFYNNYCGVSSYVPGAASQFNFNMQTWDDWAKQTSKNKNVKVLVGIPANTGAGGGYVPATRVAQVIAYSKQFSSFGGIMMWDMSQLYANSGFLNIIYTALTSGGTITTTATTTTTPPTSTPTTTPPPQTTLTTSTTTAPAPTTTGTPGGPLVNEWGQCGGRGYTGPTQCKPPYTCVYGGEWWSDCRCPAGQRCN</sequence>
<dbReference type="InterPro" id="IPR017853">
    <property type="entry name" value="GH"/>
</dbReference>
<dbReference type="PANTHER" id="PTHR45708">
    <property type="entry name" value="ENDOCHITINASE"/>
    <property type="match status" value="1"/>
</dbReference>
<dbReference type="PANTHER" id="PTHR45708:SF49">
    <property type="entry name" value="ENDOCHITINASE"/>
    <property type="match status" value="1"/>
</dbReference>
<dbReference type="PROSITE" id="PS51910">
    <property type="entry name" value="GH18_2"/>
    <property type="match status" value="1"/>
</dbReference>
<evidence type="ECO:0000256" key="6">
    <source>
        <dbReference type="ARBA" id="ARBA00022729"/>
    </source>
</evidence>
<dbReference type="InterPro" id="IPR050542">
    <property type="entry name" value="Glycosyl_Hydrlase18_Chitinase"/>
</dbReference>
<dbReference type="Pfam" id="PF00734">
    <property type="entry name" value="CBM_1"/>
    <property type="match status" value="1"/>
</dbReference>
<evidence type="ECO:0000256" key="3">
    <source>
        <dbReference type="ARBA" id="ARBA00012729"/>
    </source>
</evidence>
<keyword evidence="10 13" id="KW-0326">Glycosidase</keyword>
<evidence type="ECO:0000256" key="8">
    <source>
        <dbReference type="ARBA" id="ARBA00023024"/>
    </source>
</evidence>
<evidence type="ECO:0000256" key="14">
    <source>
        <dbReference type="SAM" id="MobiDB-lite"/>
    </source>
</evidence>
<reference evidence="18 19" key="1">
    <citation type="journal article" date="2024" name="IMA Fungus">
        <title>Apiospora arundinis, a panoply of carbohydrate-active enzymes and secondary metabolites.</title>
        <authorList>
            <person name="Sorensen T."/>
            <person name="Petersen C."/>
            <person name="Muurmann A.T."/>
            <person name="Christiansen J.V."/>
            <person name="Brundto M.L."/>
            <person name="Overgaard C.K."/>
            <person name="Boysen A.T."/>
            <person name="Wollenberg R.D."/>
            <person name="Larsen T.O."/>
            <person name="Sorensen J.L."/>
            <person name="Nielsen K.L."/>
            <person name="Sondergaard T.E."/>
        </authorList>
    </citation>
    <scope>NUCLEOTIDE SEQUENCE [LARGE SCALE GENOMIC DNA]</scope>
    <source>
        <strain evidence="18 19">AAU 773</strain>
    </source>
</reference>
<keyword evidence="19" id="KW-1185">Reference proteome</keyword>
<dbReference type="CDD" id="cd02877">
    <property type="entry name" value="GH18_hevamine_XipI_class_III"/>
    <property type="match status" value="1"/>
</dbReference>
<evidence type="ECO:0000313" key="19">
    <source>
        <dbReference type="Proteomes" id="UP001390339"/>
    </source>
</evidence>
<keyword evidence="6 15" id="KW-0732">Signal</keyword>
<dbReference type="PROSITE" id="PS51164">
    <property type="entry name" value="CBM1_2"/>
    <property type="match status" value="1"/>
</dbReference>
<dbReference type="InterPro" id="IPR035971">
    <property type="entry name" value="CBD_sf"/>
</dbReference>
<comment type="catalytic activity">
    <reaction evidence="1">
        <text>Random endo-hydrolysis of N-acetyl-beta-D-glucosaminide (1-&gt;4)-beta-linkages in chitin and chitodextrins.</text>
        <dbReference type="EC" id="3.2.1.14"/>
    </reaction>
</comment>
<protein>
    <recommendedName>
        <fullName evidence="3">chitinase</fullName>
        <ecNumber evidence="3">3.2.1.14</ecNumber>
    </recommendedName>
</protein>
<feature type="region of interest" description="Disordered" evidence="14">
    <location>
        <begin position="334"/>
        <end position="376"/>
    </location>
</feature>
<feature type="compositionally biased region" description="Low complexity" evidence="14">
    <location>
        <begin position="354"/>
        <end position="376"/>
    </location>
</feature>
<dbReference type="SMART" id="SM00236">
    <property type="entry name" value="fCBD"/>
    <property type="match status" value="1"/>
</dbReference>
<evidence type="ECO:0000256" key="15">
    <source>
        <dbReference type="SAM" id="SignalP"/>
    </source>
</evidence>
<comment type="subcellular location">
    <subcellularLocation>
        <location evidence="2">Secreted</location>
    </subcellularLocation>
</comment>
<evidence type="ECO:0000256" key="1">
    <source>
        <dbReference type="ARBA" id="ARBA00000822"/>
    </source>
</evidence>
<evidence type="ECO:0000256" key="10">
    <source>
        <dbReference type="ARBA" id="ARBA00023295"/>
    </source>
</evidence>
<keyword evidence="7 13" id="KW-0378">Hydrolase</keyword>
<dbReference type="InterPro" id="IPR045321">
    <property type="entry name" value="Cts1-like"/>
</dbReference>
<dbReference type="EC" id="3.2.1.14" evidence="3"/>
<evidence type="ECO:0000256" key="12">
    <source>
        <dbReference type="ARBA" id="ARBA00025727"/>
    </source>
</evidence>
<evidence type="ECO:0000259" key="16">
    <source>
        <dbReference type="PROSITE" id="PS51164"/>
    </source>
</evidence>
<keyword evidence="5" id="KW-0147">Chitin-binding</keyword>
<feature type="chain" id="PRO_5046932208" description="chitinase" evidence="15">
    <location>
        <begin position="24"/>
        <end position="419"/>
    </location>
</feature>
<evidence type="ECO:0000259" key="17">
    <source>
        <dbReference type="PROSITE" id="PS51910"/>
    </source>
</evidence>
<evidence type="ECO:0000256" key="7">
    <source>
        <dbReference type="ARBA" id="ARBA00022801"/>
    </source>
</evidence>
<dbReference type="Proteomes" id="UP001390339">
    <property type="component" value="Unassembled WGS sequence"/>
</dbReference>
<keyword evidence="8" id="KW-0146">Chitin degradation</keyword>
<evidence type="ECO:0000256" key="4">
    <source>
        <dbReference type="ARBA" id="ARBA00022525"/>
    </source>
</evidence>
<evidence type="ECO:0000256" key="2">
    <source>
        <dbReference type="ARBA" id="ARBA00004613"/>
    </source>
</evidence>
<name>A0ABR2IIV3_9PEZI</name>
<dbReference type="Gene3D" id="3.20.20.80">
    <property type="entry name" value="Glycosidases"/>
    <property type="match status" value="1"/>
</dbReference>
<proteinExistence type="inferred from homology"/>
<feature type="domain" description="CBM1" evidence="16">
    <location>
        <begin position="375"/>
        <end position="411"/>
    </location>
</feature>
<dbReference type="SUPFAM" id="SSF51445">
    <property type="entry name" value="(Trans)glycosidases"/>
    <property type="match status" value="1"/>
</dbReference>
<accession>A0ABR2IIV3</accession>
<evidence type="ECO:0000256" key="5">
    <source>
        <dbReference type="ARBA" id="ARBA00022669"/>
    </source>
</evidence>
<dbReference type="Pfam" id="PF00704">
    <property type="entry name" value="Glyco_hydro_18"/>
    <property type="match status" value="1"/>
</dbReference>
<feature type="compositionally biased region" description="Low complexity" evidence="14">
    <location>
        <begin position="334"/>
        <end position="347"/>
    </location>
</feature>
<gene>
    <name evidence="18" type="ORF">PGQ11_009355</name>
</gene>
<comment type="similarity">
    <text evidence="12">Belongs to the glycosyl hydrolase 18 family. Chitinase class III subfamily.</text>
</comment>
<dbReference type="EMBL" id="JAPCWZ010000005">
    <property type="protein sequence ID" value="KAK8863120.1"/>
    <property type="molecule type" value="Genomic_DNA"/>
</dbReference>
<evidence type="ECO:0000256" key="13">
    <source>
        <dbReference type="RuleBase" id="RU000489"/>
    </source>
</evidence>
<keyword evidence="9" id="KW-0119">Carbohydrate metabolism</keyword>
<feature type="domain" description="GH18" evidence="17">
    <location>
        <begin position="31"/>
        <end position="328"/>
    </location>
</feature>
<dbReference type="InterPro" id="IPR001223">
    <property type="entry name" value="Glyco_hydro18_cat"/>
</dbReference>
<evidence type="ECO:0000256" key="9">
    <source>
        <dbReference type="ARBA" id="ARBA00023277"/>
    </source>
</evidence>
<dbReference type="SUPFAM" id="SSF57180">
    <property type="entry name" value="Cellulose-binding domain"/>
    <property type="match status" value="1"/>
</dbReference>
<feature type="signal peptide" evidence="15">
    <location>
        <begin position="1"/>
        <end position="23"/>
    </location>
</feature>
<keyword evidence="11" id="KW-0624">Polysaccharide degradation</keyword>
<keyword evidence="4" id="KW-0964">Secreted</keyword>
<comment type="caution">
    <text evidence="18">The sequence shown here is derived from an EMBL/GenBank/DDBJ whole genome shotgun (WGS) entry which is preliminary data.</text>
</comment>
<dbReference type="InterPro" id="IPR000254">
    <property type="entry name" value="CBD"/>
</dbReference>
<dbReference type="PROSITE" id="PS01095">
    <property type="entry name" value="GH18_1"/>
    <property type="match status" value="1"/>
</dbReference>
<evidence type="ECO:0000313" key="18">
    <source>
        <dbReference type="EMBL" id="KAK8863120.1"/>
    </source>
</evidence>